<dbReference type="Proteomes" id="UP001143856">
    <property type="component" value="Unassembled WGS sequence"/>
</dbReference>
<dbReference type="EMBL" id="JAPDGR010005231">
    <property type="protein sequence ID" value="KAJ2966183.1"/>
    <property type="molecule type" value="Genomic_DNA"/>
</dbReference>
<evidence type="ECO:0000313" key="2">
    <source>
        <dbReference type="Proteomes" id="UP001143856"/>
    </source>
</evidence>
<evidence type="ECO:0000313" key="1">
    <source>
        <dbReference type="EMBL" id="KAJ2966183.1"/>
    </source>
</evidence>
<proteinExistence type="predicted"/>
<name>A0ACC1MIW1_9PEZI</name>
<reference evidence="1" key="1">
    <citation type="submission" date="2022-10" db="EMBL/GenBank/DDBJ databases">
        <title>Genome Sequence of Xylaria curta.</title>
        <authorList>
            <person name="Buettner E."/>
        </authorList>
    </citation>
    <scope>NUCLEOTIDE SEQUENCE</scope>
    <source>
        <strain evidence="1">Babe10</strain>
    </source>
</reference>
<comment type="caution">
    <text evidence="1">The sequence shown here is derived from an EMBL/GenBank/DDBJ whole genome shotgun (WGS) entry which is preliminary data.</text>
</comment>
<keyword evidence="2" id="KW-1185">Reference proteome</keyword>
<protein>
    <submittedName>
        <fullName evidence="1">Uncharacterized protein</fullName>
    </submittedName>
</protein>
<accession>A0ACC1MIW1</accession>
<organism evidence="1 2">
    <name type="scientific">Xylaria curta</name>
    <dbReference type="NCBI Taxonomy" id="42375"/>
    <lineage>
        <taxon>Eukaryota</taxon>
        <taxon>Fungi</taxon>
        <taxon>Dikarya</taxon>
        <taxon>Ascomycota</taxon>
        <taxon>Pezizomycotina</taxon>
        <taxon>Sordariomycetes</taxon>
        <taxon>Xylariomycetidae</taxon>
        <taxon>Xylariales</taxon>
        <taxon>Xylariaceae</taxon>
        <taxon>Xylaria</taxon>
    </lineage>
</organism>
<gene>
    <name evidence="1" type="ORF">NUW58_g10724</name>
</gene>
<sequence length="179" mass="20491">MNRPAISRATSTLLRTRTMDIVLFCGPPGAGKSTFFWKYLKSLGYERVNQDTLKSRAKCFKAAAEFLEDGCSIVIDNTNPDPDGRKEWIELARKHDVAIRCVWFKIPRSLCEHNDAVRALNKALNPEARSALPPLAFNGYFSRLREPTVKEGFQHVLPIEFKFRGTKEEYATWGQYWSS</sequence>